<keyword evidence="3 7" id="KW-0547">Nucleotide-binding</keyword>
<name>A0A0A1PFV2_RHIZD</name>
<dbReference type="Pfam" id="PF00501">
    <property type="entry name" value="AMP-binding"/>
    <property type="match status" value="1"/>
</dbReference>
<dbReference type="EC" id="6.2.1.3" evidence="6 7"/>
<protein>
    <recommendedName>
        <fullName evidence="6 7">Long-chain-fatty-acid--CoA ligase</fullName>
        <ecNumber evidence="6 7">6.2.1.3</ecNumber>
    </recommendedName>
</protein>
<evidence type="ECO:0000256" key="8">
    <source>
        <dbReference type="SAM" id="MobiDB-lite"/>
    </source>
</evidence>
<keyword evidence="7" id="KW-0443">Lipid metabolism</keyword>
<feature type="region of interest" description="Disordered" evidence="8">
    <location>
        <begin position="1"/>
        <end position="24"/>
    </location>
</feature>
<keyword evidence="2 7" id="KW-0436">Ligase</keyword>
<dbReference type="PANTHER" id="PTHR43272:SF33">
    <property type="entry name" value="AMP-BINDING DOMAIN-CONTAINING PROTEIN-RELATED"/>
    <property type="match status" value="1"/>
</dbReference>
<dbReference type="CDD" id="cd05927">
    <property type="entry name" value="LC-FACS_euk"/>
    <property type="match status" value="1"/>
</dbReference>
<accession>A0A0A1PFV2</accession>
<dbReference type="InterPro" id="IPR000873">
    <property type="entry name" value="AMP-dep_synth/lig_dom"/>
</dbReference>
<evidence type="ECO:0000259" key="9">
    <source>
        <dbReference type="Pfam" id="PF00501"/>
    </source>
</evidence>
<proteinExistence type="inferred from homology"/>
<dbReference type="SUPFAM" id="SSF56801">
    <property type="entry name" value="Acetyl-CoA synthetase-like"/>
    <property type="match status" value="1"/>
</dbReference>
<comment type="catalytic activity">
    <reaction evidence="7">
        <text>a long-chain fatty acid + ATP + CoA = a long-chain fatty acyl-CoA + AMP + diphosphate</text>
        <dbReference type="Rhea" id="RHEA:15421"/>
        <dbReference type="ChEBI" id="CHEBI:30616"/>
        <dbReference type="ChEBI" id="CHEBI:33019"/>
        <dbReference type="ChEBI" id="CHEBI:57287"/>
        <dbReference type="ChEBI" id="CHEBI:57560"/>
        <dbReference type="ChEBI" id="CHEBI:83139"/>
        <dbReference type="ChEBI" id="CHEBI:456215"/>
        <dbReference type="EC" id="6.2.1.3"/>
    </reaction>
</comment>
<dbReference type="PROSITE" id="PS00455">
    <property type="entry name" value="AMP_BINDING"/>
    <property type="match status" value="1"/>
</dbReference>
<organism evidence="10 11">
    <name type="scientific">Rhizopus microsporus</name>
    <dbReference type="NCBI Taxonomy" id="58291"/>
    <lineage>
        <taxon>Eukaryota</taxon>
        <taxon>Fungi</taxon>
        <taxon>Fungi incertae sedis</taxon>
        <taxon>Mucoromycota</taxon>
        <taxon>Mucoromycotina</taxon>
        <taxon>Mucoromycetes</taxon>
        <taxon>Mucorales</taxon>
        <taxon>Mucorineae</taxon>
        <taxon>Rhizopodaceae</taxon>
        <taxon>Rhizopus</taxon>
    </lineage>
</organism>
<dbReference type="GO" id="GO:0016020">
    <property type="term" value="C:membrane"/>
    <property type="evidence" value="ECO:0007669"/>
    <property type="project" value="TreeGrafter"/>
</dbReference>
<dbReference type="GO" id="GO:0004467">
    <property type="term" value="F:long-chain fatty acid-CoA ligase activity"/>
    <property type="evidence" value="ECO:0007669"/>
    <property type="project" value="UniProtKB-EC"/>
</dbReference>
<dbReference type="GO" id="GO:0005524">
    <property type="term" value="F:ATP binding"/>
    <property type="evidence" value="ECO:0007669"/>
    <property type="project" value="UniProtKB-KW"/>
</dbReference>
<keyword evidence="4 7" id="KW-0276">Fatty acid metabolism</keyword>
<evidence type="ECO:0000313" key="10">
    <source>
        <dbReference type="EMBL" id="ORE12925.1"/>
    </source>
</evidence>
<evidence type="ECO:0000256" key="4">
    <source>
        <dbReference type="ARBA" id="ARBA00022832"/>
    </source>
</evidence>
<dbReference type="PANTHER" id="PTHR43272">
    <property type="entry name" value="LONG-CHAIN-FATTY-ACID--COA LIGASE"/>
    <property type="match status" value="1"/>
</dbReference>
<dbReference type="GO" id="GO:0005783">
    <property type="term" value="C:endoplasmic reticulum"/>
    <property type="evidence" value="ECO:0007669"/>
    <property type="project" value="TreeGrafter"/>
</dbReference>
<evidence type="ECO:0000256" key="6">
    <source>
        <dbReference type="ARBA" id="ARBA00026121"/>
    </source>
</evidence>
<gene>
    <name evidence="10" type="ORF">BCV71DRAFT_268763</name>
</gene>
<keyword evidence="5 7" id="KW-0067">ATP-binding</keyword>
<dbReference type="EMBL" id="KV921586">
    <property type="protein sequence ID" value="ORE12925.1"/>
    <property type="molecule type" value="Genomic_DNA"/>
</dbReference>
<dbReference type="AlphaFoldDB" id="A0A0A1PFV2"/>
<dbReference type="Gene3D" id="3.40.50.12780">
    <property type="entry name" value="N-terminal domain of ligase-like"/>
    <property type="match status" value="1"/>
</dbReference>
<evidence type="ECO:0000256" key="1">
    <source>
        <dbReference type="ARBA" id="ARBA00006432"/>
    </source>
</evidence>
<evidence type="ECO:0000256" key="2">
    <source>
        <dbReference type="ARBA" id="ARBA00022598"/>
    </source>
</evidence>
<feature type="domain" description="AMP-dependent synthetase/ligase" evidence="9">
    <location>
        <begin position="75"/>
        <end position="492"/>
    </location>
</feature>
<dbReference type="OMA" id="KCPIVEH"/>
<sequence length="684" mass="75663">MAKFSLDKQTYEVPNTRKPGRSGIYRNAKRPVVETTFSPKVTTIIDCFNYGLKISKDRPCIGIRSVKNVETGERGPYVWQTYRQINHRLTNFGSGLMNYLNHTMGETRTRQIPIGIWSINRPEWTIADLALAAYANYAVALYDTLGPDTVEYVINHAELETVICSGDHIADLLKLKHKLPNLKTIISMDSIDEVSRPGVASKSDIIKAWAAEKGVNLLDFNAIELLGKKNRRSYNYPTPDDLACIMYTSGTTGTPKGAMLTHRNFVAALSASQSNLGGNADDVCISYLPLAHIYGRISDIMILTVGGRLGFFSGDMNTLVDDIQVLKPTVFASVPRLLNKIYGKLVASTIQAPGVTGALARRAVAAKLANLEAGKGYTHPLWDRLIFNKVKQALGGNVRIMVTGSAPIGKDVMQFLRIAFCCDIREGYGATETCAASTVHYEGEYLAGHIGGPFTCNEIMLLDVPEMEYLSTDPYPRGEICVRGPNIFKGYFKDEEKTREAIDEEGWFHTGDIGMINERGAIVIIDRKKNIFKLAQGEYIAPEKIENVYAKDPVIGQIYLHGDSLQSSLVAIVVPDPDALNSLLAAKLPQIHAKKLSLPELCKLPEVNALVLAQMDRVGKLSGLRGFEFAKAIHLEPEPFTIENDLLTPTFKVKRPQAKKHFEAQIAQLYERVNNQAEPEKAKL</sequence>
<dbReference type="InterPro" id="IPR020845">
    <property type="entry name" value="AMP-binding_CS"/>
</dbReference>
<feature type="compositionally biased region" description="Basic and acidic residues" evidence="8">
    <location>
        <begin position="1"/>
        <end position="10"/>
    </location>
</feature>
<evidence type="ECO:0000256" key="5">
    <source>
        <dbReference type="ARBA" id="ARBA00022840"/>
    </source>
</evidence>
<reference evidence="10 11" key="1">
    <citation type="journal article" date="2016" name="Proc. Natl. Acad. Sci. U.S.A.">
        <title>Lipid metabolic changes in an early divergent fungus govern the establishment of a mutualistic symbiosis with endobacteria.</title>
        <authorList>
            <person name="Lastovetsky O.A."/>
            <person name="Gaspar M.L."/>
            <person name="Mondo S.J."/>
            <person name="LaButti K.M."/>
            <person name="Sandor L."/>
            <person name="Grigoriev I.V."/>
            <person name="Henry S.A."/>
            <person name="Pawlowska T.E."/>
        </authorList>
    </citation>
    <scope>NUCLEOTIDE SEQUENCE [LARGE SCALE GENOMIC DNA]</scope>
    <source>
        <strain evidence="10 11">ATCC 11559</strain>
    </source>
</reference>
<evidence type="ECO:0000256" key="3">
    <source>
        <dbReference type="ARBA" id="ARBA00022741"/>
    </source>
</evidence>
<dbReference type="InterPro" id="IPR045311">
    <property type="entry name" value="LC-FACS_euk"/>
</dbReference>
<evidence type="ECO:0000313" key="11">
    <source>
        <dbReference type="Proteomes" id="UP000242381"/>
    </source>
</evidence>
<dbReference type="Proteomes" id="UP000242381">
    <property type="component" value="Unassembled WGS sequence"/>
</dbReference>
<evidence type="ECO:0000256" key="7">
    <source>
        <dbReference type="RuleBase" id="RU369030"/>
    </source>
</evidence>
<dbReference type="VEuPathDB" id="FungiDB:BCV72DRAFT_80002"/>
<comment type="function">
    <text evidence="7">Catalyzes the conversion of long-chain fatty acids to their active form acyl-CoAs for both synthesis of cellular lipids, and degradation via beta-oxidation.</text>
</comment>
<dbReference type="InterPro" id="IPR042099">
    <property type="entry name" value="ANL_N_sf"/>
</dbReference>
<comment type="similarity">
    <text evidence="1 7">Belongs to the ATP-dependent AMP-binding enzyme family.</text>
</comment>